<evidence type="ECO:0000313" key="2">
    <source>
        <dbReference type="Proteomes" id="UP000179524"/>
    </source>
</evidence>
<dbReference type="EMBL" id="MLQR01000042">
    <property type="protein sequence ID" value="OIJ11296.1"/>
    <property type="molecule type" value="Genomic_DNA"/>
</dbReference>
<sequence length="173" mass="20686">MIYQKIQSNYKPTYAKSLRNRLYNTSFLREYGNIMTTIIDSNQFWNNLRQRVDFLVYANVLKYSSFDKINPEETNTIEADLLFEQIEKEIKSLNLDYEEILIDELFRQFTRCINGKFIYSNNDYEYFSAPYFSSEVYGNIPDQGTIYLDNLTTDLFDEPLEELIKAITIRMEK</sequence>
<evidence type="ECO:0000313" key="1">
    <source>
        <dbReference type="EMBL" id="OIJ11296.1"/>
    </source>
</evidence>
<keyword evidence="2" id="KW-1185">Reference proteome</keyword>
<name>A0A1S2LFZ8_9BACI</name>
<protein>
    <submittedName>
        <fullName evidence="1">Uncharacterized protein</fullName>
    </submittedName>
</protein>
<organism evidence="1 2">
    <name type="scientific">Anaerobacillus alkalilacustris</name>
    <dbReference type="NCBI Taxonomy" id="393763"/>
    <lineage>
        <taxon>Bacteria</taxon>
        <taxon>Bacillati</taxon>
        <taxon>Bacillota</taxon>
        <taxon>Bacilli</taxon>
        <taxon>Bacillales</taxon>
        <taxon>Bacillaceae</taxon>
        <taxon>Anaerobacillus</taxon>
    </lineage>
</organism>
<comment type="caution">
    <text evidence="1">The sequence shown here is derived from an EMBL/GenBank/DDBJ whole genome shotgun (WGS) entry which is preliminary data.</text>
</comment>
<dbReference type="Proteomes" id="UP000179524">
    <property type="component" value="Unassembled WGS sequence"/>
</dbReference>
<accession>A0A1S2LFZ8</accession>
<dbReference type="AlphaFoldDB" id="A0A1S2LFZ8"/>
<reference evidence="1 2" key="1">
    <citation type="submission" date="2016-10" db="EMBL/GenBank/DDBJ databases">
        <title>Draft genome sequences of four alkaliphilic bacteria belonging to the Anaerobacillus genus.</title>
        <authorList>
            <person name="Bassil N.M."/>
            <person name="Lloyd J.R."/>
        </authorList>
    </citation>
    <scope>NUCLEOTIDE SEQUENCE [LARGE SCALE GENOMIC DNA]</scope>
    <source>
        <strain evidence="1 2">DSM 18345</strain>
    </source>
</reference>
<gene>
    <name evidence="1" type="ORF">BKP37_16015</name>
</gene>
<proteinExistence type="predicted"/>